<keyword evidence="4 13" id="KW-0963">Cytoplasm</keyword>
<dbReference type="SUPFAM" id="SSF49417">
    <property type="entry name" value="p53-like transcription factors"/>
    <property type="match status" value="1"/>
</dbReference>
<dbReference type="InterPro" id="IPR036860">
    <property type="entry name" value="SH2_dom_sf"/>
</dbReference>
<dbReference type="AlphaFoldDB" id="A0A401T461"/>
<evidence type="ECO:0000313" key="15">
    <source>
        <dbReference type="EMBL" id="GCC37451.1"/>
    </source>
</evidence>
<dbReference type="Gene3D" id="1.10.238.10">
    <property type="entry name" value="EF-hand"/>
    <property type="match status" value="1"/>
</dbReference>
<evidence type="ECO:0000256" key="5">
    <source>
        <dbReference type="ARBA" id="ARBA00022553"/>
    </source>
</evidence>
<dbReference type="InterPro" id="IPR015988">
    <property type="entry name" value="STAT_TF_CC"/>
</dbReference>
<evidence type="ECO:0000256" key="13">
    <source>
        <dbReference type="RuleBase" id="RU046415"/>
    </source>
</evidence>
<evidence type="ECO:0000256" key="4">
    <source>
        <dbReference type="ARBA" id="ARBA00022490"/>
    </source>
</evidence>
<keyword evidence="10 13" id="KW-0804">Transcription</keyword>
<dbReference type="GO" id="GO:0003677">
    <property type="term" value="F:DNA binding"/>
    <property type="evidence" value="ECO:0007669"/>
    <property type="project" value="UniProtKB-KW"/>
</dbReference>
<gene>
    <name evidence="15" type="ORF">chiPu_0015955</name>
</gene>
<comment type="subcellular location">
    <subcellularLocation>
        <location evidence="2 13">Cytoplasm</location>
    </subcellularLocation>
    <subcellularLocation>
        <location evidence="1 13">Nucleus</location>
    </subcellularLocation>
</comment>
<evidence type="ECO:0000256" key="6">
    <source>
        <dbReference type="ARBA" id="ARBA00022999"/>
    </source>
</evidence>
<evidence type="ECO:0000256" key="7">
    <source>
        <dbReference type="ARBA" id="ARBA00023015"/>
    </source>
</evidence>
<dbReference type="FunFam" id="2.60.40.630:FF:000001">
    <property type="entry name" value="Signal transducer and activator of transcription"/>
    <property type="match status" value="1"/>
</dbReference>
<feature type="domain" description="SH2" evidence="14">
    <location>
        <begin position="627"/>
        <end position="723"/>
    </location>
</feature>
<dbReference type="PROSITE" id="PS50001">
    <property type="entry name" value="SH2"/>
    <property type="match status" value="1"/>
</dbReference>
<dbReference type="InterPro" id="IPR013800">
    <property type="entry name" value="STAT_TF_alpha"/>
</dbReference>
<dbReference type="InterPro" id="IPR036535">
    <property type="entry name" value="STAT_N_sf"/>
</dbReference>
<protein>
    <recommendedName>
        <fullName evidence="13">Signal transducer and activator of transcription</fullName>
    </recommendedName>
</protein>
<dbReference type="Pfam" id="PF00017">
    <property type="entry name" value="SH2"/>
    <property type="match status" value="1"/>
</dbReference>
<dbReference type="STRING" id="137246.A0A401T461"/>
<dbReference type="FunFam" id="1.10.238.10:FF:000012">
    <property type="entry name" value="Signal transducer and activator of transcription"/>
    <property type="match status" value="1"/>
</dbReference>
<dbReference type="GO" id="GO:0019221">
    <property type="term" value="P:cytokine-mediated signaling pathway"/>
    <property type="evidence" value="ECO:0007669"/>
    <property type="project" value="UniProtKB-ARBA"/>
</dbReference>
<comment type="similarity">
    <text evidence="3 13">Belongs to the transcription factor STAT family.</text>
</comment>
<dbReference type="FunFam" id="1.20.1050.20:FF:000001">
    <property type="entry name" value="Signal transducer and activator of transcription"/>
    <property type="match status" value="1"/>
</dbReference>
<keyword evidence="16" id="KW-1185">Reference proteome</keyword>
<evidence type="ECO:0000256" key="1">
    <source>
        <dbReference type="ARBA" id="ARBA00004123"/>
    </source>
</evidence>
<dbReference type="InterPro" id="IPR048988">
    <property type="entry name" value="STAT_linker"/>
</dbReference>
<dbReference type="SUPFAM" id="SSF48092">
    <property type="entry name" value="Transcription factor STAT-4 N-domain"/>
    <property type="match status" value="1"/>
</dbReference>
<evidence type="ECO:0000256" key="12">
    <source>
        <dbReference type="PROSITE-ProRule" id="PRU00191"/>
    </source>
</evidence>
<name>A0A401T461_CHIPU</name>
<reference evidence="15 16" key="1">
    <citation type="journal article" date="2018" name="Nat. Ecol. Evol.">
        <title>Shark genomes provide insights into elasmobranch evolution and the origin of vertebrates.</title>
        <authorList>
            <person name="Hara Y"/>
            <person name="Yamaguchi K"/>
            <person name="Onimaru K"/>
            <person name="Kadota M"/>
            <person name="Koyanagi M"/>
            <person name="Keeley SD"/>
            <person name="Tatsumi K"/>
            <person name="Tanaka K"/>
            <person name="Motone F"/>
            <person name="Kageyama Y"/>
            <person name="Nozu R"/>
            <person name="Adachi N"/>
            <person name="Nishimura O"/>
            <person name="Nakagawa R"/>
            <person name="Tanegashima C"/>
            <person name="Kiyatake I"/>
            <person name="Matsumoto R"/>
            <person name="Murakumo K"/>
            <person name="Nishida K"/>
            <person name="Terakita A"/>
            <person name="Kuratani S"/>
            <person name="Sato K"/>
            <person name="Hyodo S Kuraku.S."/>
        </authorList>
    </citation>
    <scope>NUCLEOTIDE SEQUENCE [LARGE SCALE GENOMIC DNA]</scope>
</reference>
<dbReference type="OrthoDB" id="19300at2759"/>
<dbReference type="CDD" id="cd16846">
    <property type="entry name" value="STAT2_DBD"/>
    <property type="match status" value="1"/>
</dbReference>
<evidence type="ECO:0000256" key="11">
    <source>
        <dbReference type="ARBA" id="ARBA00023242"/>
    </source>
</evidence>
<evidence type="ECO:0000256" key="9">
    <source>
        <dbReference type="ARBA" id="ARBA00023159"/>
    </source>
</evidence>
<dbReference type="Gene3D" id="3.30.505.10">
    <property type="entry name" value="SH2 domain"/>
    <property type="match status" value="1"/>
</dbReference>
<keyword evidence="5 13" id="KW-0597">Phosphoprotein</keyword>
<keyword evidence="11 13" id="KW-0539">Nucleus</keyword>
<organism evidence="15 16">
    <name type="scientific">Chiloscyllium punctatum</name>
    <name type="common">Brownbanded bambooshark</name>
    <name type="synonym">Hemiscyllium punctatum</name>
    <dbReference type="NCBI Taxonomy" id="137246"/>
    <lineage>
        <taxon>Eukaryota</taxon>
        <taxon>Metazoa</taxon>
        <taxon>Chordata</taxon>
        <taxon>Craniata</taxon>
        <taxon>Vertebrata</taxon>
        <taxon>Chondrichthyes</taxon>
        <taxon>Elasmobranchii</taxon>
        <taxon>Galeomorphii</taxon>
        <taxon>Galeoidea</taxon>
        <taxon>Orectolobiformes</taxon>
        <taxon>Hemiscylliidae</taxon>
        <taxon>Chiloscyllium</taxon>
    </lineage>
</organism>
<evidence type="ECO:0000313" key="16">
    <source>
        <dbReference type="Proteomes" id="UP000287033"/>
    </source>
</evidence>
<dbReference type="Pfam" id="PF02865">
    <property type="entry name" value="STAT_int"/>
    <property type="match status" value="1"/>
</dbReference>
<dbReference type="Pfam" id="PF01017">
    <property type="entry name" value="STAT_alpha"/>
    <property type="match status" value="1"/>
</dbReference>
<proteinExistence type="inferred from homology"/>
<keyword evidence="9 13" id="KW-0010">Activator</keyword>
<dbReference type="Gene3D" id="2.60.40.630">
    <property type="entry name" value="STAT transcription factor, DNA-binding domain"/>
    <property type="match status" value="1"/>
</dbReference>
<evidence type="ECO:0000256" key="8">
    <source>
        <dbReference type="ARBA" id="ARBA00023125"/>
    </source>
</evidence>
<dbReference type="InterPro" id="IPR012345">
    <property type="entry name" value="STAT_TF_DNA-bd_N"/>
</dbReference>
<dbReference type="SUPFAM" id="SSF47655">
    <property type="entry name" value="STAT"/>
    <property type="match status" value="1"/>
</dbReference>
<evidence type="ECO:0000256" key="2">
    <source>
        <dbReference type="ARBA" id="ARBA00004496"/>
    </source>
</evidence>
<dbReference type="GO" id="GO:0005634">
    <property type="term" value="C:nucleus"/>
    <property type="evidence" value="ECO:0007669"/>
    <property type="project" value="UniProtKB-SubCell"/>
</dbReference>
<evidence type="ECO:0000256" key="3">
    <source>
        <dbReference type="ARBA" id="ARBA00005586"/>
    </source>
</evidence>
<dbReference type="GO" id="GO:0005737">
    <property type="term" value="C:cytoplasm"/>
    <property type="evidence" value="ECO:0007669"/>
    <property type="project" value="UniProtKB-SubCell"/>
</dbReference>
<dbReference type="InterPro" id="IPR013801">
    <property type="entry name" value="STAT_TF_DNA-bd"/>
</dbReference>
<dbReference type="Pfam" id="PF02864">
    <property type="entry name" value="STAT_bind"/>
    <property type="match status" value="1"/>
</dbReference>
<dbReference type="Gene3D" id="1.20.1050.20">
    <property type="entry name" value="STAT transcription factor, all-alpha domain"/>
    <property type="match status" value="1"/>
</dbReference>
<dbReference type="EMBL" id="BEZZ01001002">
    <property type="protein sequence ID" value="GCC37451.1"/>
    <property type="molecule type" value="Genomic_DNA"/>
</dbReference>
<dbReference type="InterPro" id="IPR000980">
    <property type="entry name" value="SH2"/>
</dbReference>
<accession>A0A401T461</accession>
<dbReference type="Proteomes" id="UP000287033">
    <property type="component" value="Unassembled WGS sequence"/>
</dbReference>
<dbReference type="Gene3D" id="1.10.532.10">
    <property type="entry name" value="STAT transcription factor, N-terminal domain"/>
    <property type="match status" value="1"/>
</dbReference>
<dbReference type="InterPro" id="IPR013799">
    <property type="entry name" value="STAT_TF_prot_interaction"/>
</dbReference>
<keyword evidence="8 13" id="KW-0238">DNA-binding</keyword>
<dbReference type="OMA" id="ITWARFS"/>
<dbReference type="InterPro" id="IPR008967">
    <property type="entry name" value="p53-like_TF_DNA-bd_sf"/>
</dbReference>
<dbReference type="SUPFAM" id="SSF55550">
    <property type="entry name" value="SH2 domain"/>
    <property type="match status" value="1"/>
</dbReference>
<evidence type="ECO:0000259" key="14">
    <source>
        <dbReference type="PROSITE" id="PS50001"/>
    </source>
</evidence>
<sequence>MSHAQLAPDAISSKSAVSPRTVVLPLFPRVFPPSARLGTPASSQSVHAVRGNDHFSMSQWEALKQLDTKYLEQLDDLYQNETFPMDVREYLSHWIEAQDWEKAVTNYSLATIHYQNLLDQINNQYSRFMQEKKFVCQHNFKKYKQSVQECYGEDPVLLAKVVAARLKQEKTILNAVVEDQQTVLDATQHVDCERHQDIDQKITALRNNVQTRKQELKFLEEQQDEFDFKYKTFKCQESHSSPEQVQEEMKVLQDMLNILDSDRKNVIHKFQELLVEVEKLLDTLVKEQLADWKRCQQKACIGAPMDVCLDQLENWFTASALCLFEVKRLLKKLEELGIKLTYDKDPFITQRPALEKQAVTLLTCLIKSAFVVENQPCMPVQSKMPLVLRTSSQFSVKSRLLVKLPDLANHIMKVKVYIDKNSPNGKGYRKFNVLGTTTKAMNMVDSKFGGLCADFRHLQLKEQKPGIGGKGSNEASLIVTEELHLISFETELVYQELNLVLETCTLPVVIISNVSQLLSGWASVVWYNMLSNDPKNLTFFSSPPMAPWSQLSEVLSWQFSSNTKRHLDAEQLNMLAEKLFGFQPNYAECSITWARFSKENLPNQNFSFWLWLQGVLELIKRYLEDIWNDGNIIGFLSKKRERSLLKRKPTGTFLLRFSESCKDGGITFSWVEHLSNGDFKIRSVEPYTKAHLANIPLAEILRFYKVMADENVPERPLLYLYPDIPKDEAFGKYYLDSEADFQNNKYLKTHLIVVSERRSSDLPSDEIMDDCQLGNIQLSDLMEFLESDSMI</sequence>
<dbReference type="SMART" id="SM00964">
    <property type="entry name" value="STAT_int"/>
    <property type="match status" value="1"/>
</dbReference>
<keyword evidence="7 13" id="KW-0805">Transcription regulation</keyword>
<dbReference type="GO" id="GO:0003700">
    <property type="term" value="F:DNA-binding transcription factor activity"/>
    <property type="evidence" value="ECO:0007669"/>
    <property type="project" value="InterPro"/>
</dbReference>
<keyword evidence="6 12" id="KW-0727">SH2 domain</keyword>
<dbReference type="FunFam" id="3.30.505.10:FF:000003">
    <property type="entry name" value="Signal transducer and activator of transcription"/>
    <property type="match status" value="1"/>
</dbReference>
<evidence type="ECO:0000256" key="10">
    <source>
        <dbReference type="ARBA" id="ARBA00023163"/>
    </source>
</evidence>
<comment type="caution">
    <text evidence="15">The sequence shown here is derived from an EMBL/GenBank/DDBJ whole genome shotgun (WGS) entry which is preliminary data.</text>
</comment>
<dbReference type="InterPro" id="IPR001217">
    <property type="entry name" value="STAT"/>
</dbReference>
<dbReference type="Pfam" id="PF21354">
    <property type="entry name" value="STAT_linker"/>
    <property type="match status" value="1"/>
</dbReference>
<dbReference type="GO" id="GO:0006955">
    <property type="term" value="P:immune response"/>
    <property type="evidence" value="ECO:0007669"/>
    <property type="project" value="UniProtKB-ARBA"/>
</dbReference>
<dbReference type="PANTHER" id="PTHR11801">
    <property type="entry name" value="SIGNAL TRANSDUCER AND ACTIVATOR OF TRANSCRIPTION"/>
    <property type="match status" value="1"/>
</dbReference>